<dbReference type="OrthoDB" id="2973320at2759"/>
<dbReference type="AlphaFoldDB" id="A0A7J6X606"/>
<dbReference type="Pfam" id="PF23622">
    <property type="entry name" value="LRR_At1g61320_AtMIF1"/>
    <property type="match status" value="1"/>
</dbReference>
<dbReference type="InterPro" id="IPR056789">
    <property type="entry name" value="LRR_R13L1-DRL21"/>
</dbReference>
<feature type="domain" description="Disease resistance protein winged helix" evidence="1">
    <location>
        <begin position="2"/>
        <end position="44"/>
    </location>
</feature>
<evidence type="ECO:0000313" key="5">
    <source>
        <dbReference type="Proteomes" id="UP000554482"/>
    </source>
</evidence>
<evidence type="ECO:0000259" key="2">
    <source>
        <dbReference type="Pfam" id="PF23622"/>
    </source>
</evidence>
<dbReference type="Pfam" id="PF25019">
    <property type="entry name" value="LRR_R13L1-DRL21"/>
    <property type="match status" value="1"/>
</dbReference>
<evidence type="ECO:0000259" key="3">
    <source>
        <dbReference type="Pfam" id="PF25019"/>
    </source>
</evidence>
<reference evidence="4 5" key="1">
    <citation type="submission" date="2020-06" db="EMBL/GenBank/DDBJ databases">
        <title>Transcriptomic and genomic resources for Thalictrum thalictroides and T. hernandezii: Facilitating candidate gene discovery in an emerging model plant lineage.</title>
        <authorList>
            <person name="Arias T."/>
            <person name="Riano-Pachon D.M."/>
            <person name="Di Stilio V.S."/>
        </authorList>
    </citation>
    <scope>NUCLEOTIDE SEQUENCE [LARGE SCALE GENOMIC DNA]</scope>
    <source>
        <strain evidence="5">cv. WT478/WT964</strain>
        <tissue evidence="4">Leaves</tissue>
    </source>
</reference>
<dbReference type="Proteomes" id="UP000554482">
    <property type="component" value="Unassembled WGS sequence"/>
</dbReference>
<feature type="domain" description="At1g61320/AtMIF1 LRR" evidence="2">
    <location>
        <begin position="377"/>
        <end position="508"/>
    </location>
</feature>
<dbReference type="PANTHER" id="PTHR47186">
    <property type="entry name" value="LEUCINE-RICH REPEAT-CONTAINING PROTEIN 57"/>
    <property type="match status" value="1"/>
</dbReference>
<comment type="caution">
    <text evidence="4">The sequence shown here is derived from an EMBL/GenBank/DDBJ whole genome shotgun (WGS) entry which is preliminary data.</text>
</comment>
<dbReference type="InterPro" id="IPR058922">
    <property type="entry name" value="WHD_DRP"/>
</dbReference>
<dbReference type="PANTHER" id="PTHR47186:SF38">
    <property type="entry name" value="NB-ARC DOMAIN-CONTAINING PROTEIN"/>
    <property type="match status" value="1"/>
</dbReference>
<gene>
    <name evidence="4" type="ORF">FRX31_005235</name>
</gene>
<organism evidence="4 5">
    <name type="scientific">Thalictrum thalictroides</name>
    <name type="common">Rue-anemone</name>
    <name type="synonym">Anemone thalictroides</name>
    <dbReference type="NCBI Taxonomy" id="46969"/>
    <lineage>
        <taxon>Eukaryota</taxon>
        <taxon>Viridiplantae</taxon>
        <taxon>Streptophyta</taxon>
        <taxon>Embryophyta</taxon>
        <taxon>Tracheophyta</taxon>
        <taxon>Spermatophyta</taxon>
        <taxon>Magnoliopsida</taxon>
        <taxon>Ranunculales</taxon>
        <taxon>Ranunculaceae</taxon>
        <taxon>Thalictroideae</taxon>
        <taxon>Thalictrum</taxon>
    </lineage>
</organism>
<sequence length="701" mass="79663">MELEDMGNNIFNELLRGSFFQDPQKDDFGNVVTCKMHDLMHDLACSITKTEFCAVEAEKIDIVPKSVRHLSYIGSWRQPSSFPYKSLCKSDKCLRTYLVSMDYCSSNPPPLQMIFSKLKYIRVLKLSRIDIRQVPNSIGGMNCLRYLSLRYNYELRFLPDSICSLINLQTLDLRYCANLEALPTDMRQMRSLRHLDVDGCWRLSKMPIKMGEMIGLRTLSKFIVGEKKGEKINELNELKHLSGELELKGLELVKDSTEAKEADLASKPNLSSLTLLWGTCLQEEDEKTKSERVLECLQPHVNLIQKLIIRGYEGVVLPSWMSLLQNLRNIKLLGCRNCESLPPLGQLPLLQVLEIYNMTSLKCIGVEFCGEIRGHLKVFPSLEDLKLEWMPNLEKWEFPSSLLKDASFPFLRTLSLLGCRKLETPSILMPTSCCLRKLKSLTISGGVSFSTQSIHNHTALETLKFNNKDSILSSEIKNLTALKSLEIVSCYKLKSIPDEIGNLKALKSLVIWSCRELISLPAEGLQELTSLNLNSFDISWCVSLKTFPAMGRMIQEGMMMKSSCCSLVYLRISGCGSLTSVSEGLRYLSSLEKLQILNCYELELKREDFQHLTCLRHLTLESLPKFKSVPDVQNLKALQSLVFTNDQNLRMLPEGLQHLTSLQSLQVHGCHPDLHKRLKRNQGIDWPNISHIPRVSISDSA</sequence>
<evidence type="ECO:0000259" key="1">
    <source>
        <dbReference type="Pfam" id="PF23559"/>
    </source>
</evidence>
<keyword evidence="5" id="KW-1185">Reference proteome</keyword>
<dbReference type="Pfam" id="PF23559">
    <property type="entry name" value="WHD_DRP"/>
    <property type="match status" value="1"/>
</dbReference>
<dbReference type="SUPFAM" id="SSF52058">
    <property type="entry name" value="L domain-like"/>
    <property type="match status" value="2"/>
</dbReference>
<protein>
    <submittedName>
        <fullName evidence="4">Disease resistance protein rga2</fullName>
    </submittedName>
</protein>
<dbReference type="InterPro" id="IPR055357">
    <property type="entry name" value="LRR_At1g61320_AtMIF1"/>
</dbReference>
<name>A0A7J6X606_THATH</name>
<accession>A0A7J6X606</accession>
<dbReference type="Gene3D" id="3.80.10.10">
    <property type="entry name" value="Ribonuclease Inhibitor"/>
    <property type="match status" value="3"/>
</dbReference>
<feature type="domain" description="R13L1/DRL21-like LRR repeat region" evidence="3">
    <location>
        <begin position="232"/>
        <end position="358"/>
    </location>
</feature>
<proteinExistence type="predicted"/>
<evidence type="ECO:0000313" key="4">
    <source>
        <dbReference type="EMBL" id="KAF5205181.1"/>
    </source>
</evidence>
<dbReference type="InterPro" id="IPR032675">
    <property type="entry name" value="LRR_dom_sf"/>
</dbReference>
<dbReference type="EMBL" id="JABWDY010004442">
    <property type="protein sequence ID" value="KAF5205181.1"/>
    <property type="molecule type" value="Genomic_DNA"/>
</dbReference>